<evidence type="ECO:0000313" key="2">
    <source>
        <dbReference type="EMBL" id="UXH77743.1"/>
    </source>
</evidence>
<accession>A0ABY6AZM0</accession>
<protein>
    <submittedName>
        <fullName evidence="2">PP0621 family protein</fullName>
    </submittedName>
</protein>
<dbReference type="RefSeq" id="WP_261757498.1">
    <property type="nucleotide sequence ID" value="NZ_CP104562.2"/>
</dbReference>
<proteinExistence type="predicted"/>
<keyword evidence="3" id="KW-1185">Reference proteome</keyword>
<name>A0ABY6AZM0_9BURK</name>
<dbReference type="EMBL" id="CP104562">
    <property type="protein sequence ID" value="UXH77743.1"/>
    <property type="molecule type" value="Genomic_DNA"/>
</dbReference>
<evidence type="ECO:0000313" key="3">
    <source>
        <dbReference type="Proteomes" id="UP001064933"/>
    </source>
</evidence>
<dbReference type="NCBIfam" id="NF041023">
    <property type="entry name" value="PP0621_fam"/>
    <property type="match status" value="1"/>
</dbReference>
<organism evidence="2 3">
    <name type="scientific">Roseateles amylovorans</name>
    <dbReference type="NCBI Taxonomy" id="2978473"/>
    <lineage>
        <taxon>Bacteria</taxon>
        <taxon>Pseudomonadati</taxon>
        <taxon>Pseudomonadota</taxon>
        <taxon>Betaproteobacteria</taxon>
        <taxon>Burkholderiales</taxon>
        <taxon>Sphaerotilaceae</taxon>
        <taxon>Roseateles</taxon>
    </lineage>
</organism>
<evidence type="ECO:0000256" key="1">
    <source>
        <dbReference type="SAM" id="MobiDB-lite"/>
    </source>
</evidence>
<reference evidence="2" key="1">
    <citation type="submission" date="2022-10" db="EMBL/GenBank/DDBJ databases">
        <title>Characterization and whole genome sequencing of a new Roseateles species, isolated from fresh water.</title>
        <authorList>
            <person name="Guliayeva D.Y."/>
            <person name="Akhremchuk A.E."/>
            <person name="Sikolenko M.A."/>
            <person name="Valentovich L.N."/>
            <person name="Sidarenka A.V."/>
        </authorList>
    </citation>
    <scope>NUCLEOTIDE SEQUENCE</scope>
    <source>
        <strain evidence="2">BIM B-1768</strain>
    </source>
</reference>
<gene>
    <name evidence="2" type="ORF">N4261_22615</name>
</gene>
<dbReference type="Proteomes" id="UP001064933">
    <property type="component" value="Chromosome"/>
</dbReference>
<feature type="region of interest" description="Disordered" evidence="1">
    <location>
        <begin position="72"/>
        <end position="92"/>
    </location>
</feature>
<sequence length="92" mass="9938">MKLLFWVLVLAVFFFLLGFKRARPKRPPAPQAPAPTPAPALPEDMVSCAECGMHLPASEALPGRGGQFCSAAHRTSHEARLSQTPDRTGGRN</sequence>
<dbReference type="InterPro" id="IPR049708">
    <property type="entry name" value="PP0621-like"/>
</dbReference>